<dbReference type="Proteomes" id="UP000033101">
    <property type="component" value="Chromosome"/>
</dbReference>
<dbReference type="PATRIC" id="fig|1434110.4.peg.2999"/>
<dbReference type="HOGENOM" id="CLU_2820874_0_0_2"/>
<evidence type="ECO:0000313" key="1">
    <source>
        <dbReference type="EMBL" id="AKB78825.1"/>
    </source>
</evidence>
<dbReference type="STRING" id="1434110.MSHOH_2342"/>
<protein>
    <submittedName>
        <fullName evidence="1">Uncharacterized protein</fullName>
    </submittedName>
</protein>
<keyword evidence="2" id="KW-1185">Reference proteome</keyword>
<proteinExistence type="predicted"/>
<sequence length="66" mass="7612">MTPQSAYIRDYQETVRKSDEYRCLCKLTFSGLWSDICSRASAVHAKERIFLKIPELKSKSILGRSV</sequence>
<reference evidence="1 2" key="1">
    <citation type="submission" date="2014-07" db="EMBL/GenBank/DDBJ databases">
        <title>Methanogenic archaea and the global carbon cycle.</title>
        <authorList>
            <person name="Henriksen J.R."/>
            <person name="Luke J."/>
            <person name="Reinhart S."/>
            <person name="Benedict M.N."/>
            <person name="Youngblut N.D."/>
            <person name="Metcalf M.E."/>
            <person name="Whitaker R.J."/>
            <person name="Metcalf W.W."/>
        </authorList>
    </citation>
    <scope>NUCLEOTIDE SEQUENCE [LARGE SCALE GENOMIC DNA]</scope>
    <source>
        <strain evidence="1 2">HB-1</strain>
    </source>
</reference>
<gene>
    <name evidence="1" type="ORF">MSHOH_2342</name>
</gene>
<dbReference type="EMBL" id="CP009516">
    <property type="protein sequence ID" value="AKB78825.1"/>
    <property type="molecule type" value="Genomic_DNA"/>
</dbReference>
<dbReference type="KEGG" id="mhor:MSHOH_2342"/>
<name>A0A0E3WW05_9EURY</name>
<accession>A0A0E3WW05</accession>
<dbReference type="AlphaFoldDB" id="A0A0E3WW05"/>
<organism evidence="1 2">
    <name type="scientific">Methanosarcina horonobensis HB-1 = JCM 15518</name>
    <dbReference type="NCBI Taxonomy" id="1434110"/>
    <lineage>
        <taxon>Archaea</taxon>
        <taxon>Methanobacteriati</taxon>
        <taxon>Methanobacteriota</taxon>
        <taxon>Stenosarchaea group</taxon>
        <taxon>Methanomicrobia</taxon>
        <taxon>Methanosarcinales</taxon>
        <taxon>Methanosarcinaceae</taxon>
        <taxon>Methanosarcina</taxon>
    </lineage>
</organism>
<evidence type="ECO:0000313" key="2">
    <source>
        <dbReference type="Proteomes" id="UP000033101"/>
    </source>
</evidence>